<name>A0A4Z2J546_9TELE</name>
<comment type="caution">
    <text evidence="2">The sequence shown here is derived from an EMBL/GenBank/DDBJ whole genome shotgun (WGS) entry which is preliminary data.</text>
</comment>
<keyword evidence="3" id="KW-1185">Reference proteome</keyword>
<feature type="compositionally biased region" description="Basic residues" evidence="1">
    <location>
        <begin position="72"/>
        <end position="86"/>
    </location>
</feature>
<feature type="region of interest" description="Disordered" evidence="1">
    <location>
        <begin position="70"/>
        <end position="101"/>
    </location>
</feature>
<dbReference type="EMBL" id="SRLO01000024">
    <property type="protein sequence ID" value="TNN84808.1"/>
    <property type="molecule type" value="Genomic_DNA"/>
</dbReference>
<dbReference type="Proteomes" id="UP000314294">
    <property type="component" value="Unassembled WGS sequence"/>
</dbReference>
<evidence type="ECO:0000313" key="3">
    <source>
        <dbReference type="Proteomes" id="UP000314294"/>
    </source>
</evidence>
<dbReference type="OrthoDB" id="6285106at2759"/>
<reference evidence="2 3" key="1">
    <citation type="submission" date="2019-03" db="EMBL/GenBank/DDBJ databases">
        <title>First draft genome of Liparis tanakae, snailfish: a comprehensive survey of snailfish specific genes.</title>
        <authorList>
            <person name="Kim W."/>
            <person name="Song I."/>
            <person name="Jeong J.-H."/>
            <person name="Kim D."/>
            <person name="Kim S."/>
            <person name="Ryu S."/>
            <person name="Song J.Y."/>
            <person name="Lee S.K."/>
        </authorList>
    </citation>
    <scope>NUCLEOTIDE SEQUENCE [LARGE SCALE GENOMIC DNA]</scope>
    <source>
        <tissue evidence="2">Muscle</tissue>
    </source>
</reference>
<dbReference type="AlphaFoldDB" id="A0A4Z2J546"/>
<protein>
    <submittedName>
        <fullName evidence="2">Plexin domain-containing protein 1</fullName>
    </submittedName>
</protein>
<gene>
    <name evidence="2" type="primary">Plxdc1_2</name>
    <name evidence="2" type="ORF">EYF80_004853</name>
</gene>
<sequence length="155" mass="17219">MDLDPPAGALKGGVYEESAFPPHRKHVQCRNGWTLAPNTVNTYSSELRLMALGENAPSGTPLHTHVDLSGFHRTRRDQRSPHRHREARNSGGGGGLDVSTLTDNTTIVEDSKQYYAWRSFGPTDRRTEDLWVDLNKSPVQIHGILSNAHQKAAVR</sequence>
<evidence type="ECO:0000313" key="2">
    <source>
        <dbReference type="EMBL" id="TNN84808.1"/>
    </source>
</evidence>
<evidence type="ECO:0000256" key="1">
    <source>
        <dbReference type="SAM" id="MobiDB-lite"/>
    </source>
</evidence>
<proteinExistence type="predicted"/>
<accession>A0A4Z2J546</accession>
<organism evidence="2 3">
    <name type="scientific">Liparis tanakae</name>
    <name type="common">Tanaka's snailfish</name>
    <dbReference type="NCBI Taxonomy" id="230148"/>
    <lineage>
        <taxon>Eukaryota</taxon>
        <taxon>Metazoa</taxon>
        <taxon>Chordata</taxon>
        <taxon>Craniata</taxon>
        <taxon>Vertebrata</taxon>
        <taxon>Euteleostomi</taxon>
        <taxon>Actinopterygii</taxon>
        <taxon>Neopterygii</taxon>
        <taxon>Teleostei</taxon>
        <taxon>Neoteleostei</taxon>
        <taxon>Acanthomorphata</taxon>
        <taxon>Eupercaria</taxon>
        <taxon>Perciformes</taxon>
        <taxon>Cottioidei</taxon>
        <taxon>Cottales</taxon>
        <taxon>Liparidae</taxon>
        <taxon>Liparis</taxon>
    </lineage>
</organism>